<organism evidence="3">
    <name type="scientific">Magallana gigas</name>
    <name type="common">Pacific oyster</name>
    <name type="synonym">Crassostrea gigas</name>
    <dbReference type="NCBI Taxonomy" id="29159"/>
    <lineage>
        <taxon>Eukaryota</taxon>
        <taxon>Metazoa</taxon>
        <taxon>Spiralia</taxon>
        <taxon>Lophotrochozoa</taxon>
        <taxon>Mollusca</taxon>
        <taxon>Bivalvia</taxon>
        <taxon>Autobranchia</taxon>
        <taxon>Pteriomorphia</taxon>
        <taxon>Ostreida</taxon>
        <taxon>Ostreoidea</taxon>
        <taxon>Ostreidae</taxon>
        <taxon>Magallana</taxon>
    </lineage>
</organism>
<comment type="similarity">
    <text evidence="1">Belongs to the IMPACT family.</text>
</comment>
<reference evidence="3" key="1">
    <citation type="journal article" date="2012" name="Nature">
        <title>The oyster genome reveals stress adaptation and complexity of shell formation.</title>
        <authorList>
            <person name="Zhang G."/>
            <person name="Fang X."/>
            <person name="Guo X."/>
            <person name="Li L."/>
            <person name="Luo R."/>
            <person name="Xu F."/>
            <person name="Yang P."/>
            <person name="Zhang L."/>
            <person name="Wang X."/>
            <person name="Qi H."/>
            <person name="Xiong Z."/>
            <person name="Que H."/>
            <person name="Xie Y."/>
            <person name="Holland P.W."/>
            <person name="Paps J."/>
            <person name="Zhu Y."/>
            <person name="Wu F."/>
            <person name="Chen Y."/>
            <person name="Wang J."/>
            <person name="Peng C."/>
            <person name="Meng J."/>
            <person name="Yang L."/>
            <person name="Liu J."/>
            <person name="Wen B."/>
            <person name="Zhang N."/>
            <person name="Huang Z."/>
            <person name="Zhu Q."/>
            <person name="Feng Y."/>
            <person name="Mount A."/>
            <person name="Hedgecock D."/>
            <person name="Xu Z."/>
            <person name="Liu Y."/>
            <person name="Domazet-Loso T."/>
            <person name="Du Y."/>
            <person name="Sun X."/>
            <person name="Zhang S."/>
            <person name="Liu B."/>
            <person name="Cheng P."/>
            <person name="Jiang X."/>
            <person name="Li J."/>
            <person name="Fan D."/>
            <person name="Wang W."/>
            <person name="Fu W."/>
            <person name="Wang T."/>
            <person name="Wang B."/>
            <person name="Zhang J."/>
            <person name="Peng Z."/>
            <person name="Li Y."/>
            <person name="Li N."/>
            <person name="Wang J."/>
            <person name="Chen M."/>
            <person name="He Y."/>
            <person name="Tan F."/>
            <person name="Song X."/>
            <person name="Zheng Q."/>
            <person name="Huang R."/>
            <person name="Yang H."/>
            <person name="Du X."/>
            <person name="Chen L."/>
            <person name="Yang M."/>
            <person name="Gaffney P.M."/>
            <person name="Wang S."/>
            <person name="Luo L."/>
            <person name="She Z."/>
            <person name="Ming Y."/>
            <person name="Huang W."/>
            <person name="Zhang S."/>
            <person name="Huang B."/>
            <person name="Zhang Y."/>
            <person name="Qu T."/>
            <person name="Ni P."/>
            <person name="Miao G."/>
            <person name="Wang J."/>
            <person name="Wang Q."/>
            <person name="Steinberg C.E."/>
            <person name="Wang H."/>
            <person name="Li N."/>
            <person name="Qian L."/>
            <person name="Zhang G."/>
            <person name="Li Y."/>
            <person name="Yang H."/>
            <person name="Liu X."/>
            <person name="Wang J."/>
            <person name="Yin Y."/>
            <person name="Wang J."/>
        </authorList>
    </citation>
    <scope>NUCLEOTIDE SEQUENCE [LARGE SCALE GENOMIC DNA]</scope>
    <source>
        <strain evidence="3">05x7-T-G4-1.051#20</strain>
    </source>
</reference>
<dbReference type="InterPro" id="IPR001498">
    <property type="entry name" value="Impact_N"/>
</dbReference>
<dbReference type="HOGENOM" id="CLU_056239_0_0_1"/>
<dbReference type="GO" id="GO:0140469">
    <property type="term" value="P:GCN2-mediated signaling"/>
    <property type="evidence" value="ECO:0007669"/>
    <property type="project" value="TreeGrafter"/>
</dbReference>
<dbReference type="InParanoid" id="K1QFM4"/>
<evidence type="ECO:0000256" key="1">
    <source>
        <dbReference type="ARBA" id="ARBA00007665"/>
    </source>
</evidence>
<dbReference type="EMBL" id="JH815727">
    <property type="protein sequence ID" value="EKC35672.1"/>
    <property type="molecule type" value="Genomic_DNA"/>
</dbReference>
<sequence length="352" mass="40438">MQGITSIQTTLANFMIRLDGQGKHIDELTKEIRGKHGIQERLEHVQEQANDTLYIVTELENNQKKMEREIRRLRDYVIRLESKTNTHSAQIIDLKSRSMENNIIISGLEEKVTERRVSENLPKVIRNLFITEFEMKDGDADNLQINNLFRTGDFDPRRKYPRPVCVQFYDKTNKDFIMSRVQKQYADRDIETKIKGDKLIFTHGNSIYRDKVGSRPTADEVITCDDVTKEVFSGKSMEDNGNRFVAHSTAVDSYKQVRRSIIEIMRIDGVPSATHNVYVFRFVSSDGTIHEGFDDDGEHGAGRQLLRTLTDNEVKNALVVVSRWYGSKIGPRRFAHINETGLSATRKLPVSA</sequence>
<protein>
    <submittedName>
        <fullName evidence="3">IMPACT-like protein</fullName>
    </submittedName>
</protein>
<accession>K1QFM4</accession>
<dbReference type="GO" id="GO:0006446">
    <property type="term" value="P:regulation of translational initiation"/>
    <property type="evidence" value="ECO:0007669"/>
    <property type="project" value="TreeGrafter"/>
</dbReference>
<dbReference type="InterPro" id="IPR020568">
    <property type="entry name" value="Ribosomal_Su5_D2-typ_SF"/>
</dbReference>
<dbReference type="Pfam" id="PF01205">
    <property type="entry name" value="Impact_N"/>
    <property type="match status" value="1"/>
</dbReference>
<name>K1QFM4_MAGGI</name>
<proteinExistence type="inferred from homology"/>
<evidence type="ECO:0000259" key="2">
    <source>
        <dbReference type="Pfam" id="PF01205"/>
    </source>
</evidence>
<dbReference type="PANTHER" id="PTHR16301:SF25">
    <property type="entry name" value="PROTEIN IMPACT"/>
    <property type="match status" value="1"/>
</dbReference>
<dbReference type="InterPro" id="IPR036956">
    <property type="entry name" value="Impact_N_sf"/>
</dbReference>
<dbReference type="Gene3D" id="3.30.70.1820">
    <property type="entry name" value="L1 transposable element, RRM domain"/>
    <property type="match status" value="1"/>
</dbReference>
<gene>
    <name evidence="3" type="ORF">CGI_10010951</name>
</gene>
<dbReference type="SUPFAM" id="SSF54211">
    <property type="entry name" value="Ribosomal protein S5 domain 2-like"/>
    <property type="match status" value="1"/>
</dbReference>
<dbReference type="AlphaFoldDB" id="K1QFM4"/>
<dbReference type="InterPro" id="IPR023582">
    <property type="entry name" value="Impact"/>
</dbReference>
<dbReference type="Gene3D" id="3.30.230.30">
    <property type="entry name" value="Impact, N-terminal domain"/>
    <property type="match status" value="1"/>
</dbReference>
<dbReference type="GO" id="GO:0005737">
    <property type="term" value="C:cytoplasm"/>
    <property type="evidence" value="ECO:0007669"/>
    <property type="project" value="TreeGrafter"/>
</dbReference>
<evidence type="ECO:0000313" key="3">
    <source>
        <dbReference type="EMBL" id="EKC35672.1"/>
    </source>
</evidence>
<feature type="domain" description="Impact N-terminal" evidence="2">
    <location>
        <begin position="242"/>
        <end position="340"/>
    </location>
</feature>
<dbReference type="PANTHER" id="PTHR16301">
    <property type="entry name" value="IMPACT-RELATED"/>
    <property type="match status" value="1"/>
</dbReference>